<accession>A0A8H4AMZ9</accession>
<evidence type="ECO:0000313" key="2">
    <source>
        <dbReference type="EMBL" id="KAF0514833.1"/>
    </source>
</evidence>
<keyword evidence="1" id="KW-1133">Transmembrane helix</keyword>
<dbReference type="EMBL" id="WTPW01000403">
    <property type="protein sequence ID" value="KAF0514833.1"/>
    <property type="molecule type" value="Genomic_DNA"/>
</dbReference>
<feature type="transmembrane region" description="Helical" evidence="1">
    <location>
        <begin position="46"/>
        <end position="64"/>
    </location>
</feature>
<dbReference type="AlphaFoldDB" id="A0A8H4AMZ9"/>
<keyword evidence="3" id="KW-1185">Reference proteome</keyword>
<evidence type="ECO:0000313" key="3">
    <source>
        <dbReference type="Proteomes" id="UP000439903"/>
    </source>
</evidence>
<evidence type="ECO:0000256" key="1">
    <source>
        <dbReference type="SAM" id="Phobius"/>
    </source>
</evidence>
<keyword evidence="1" id="KW-0472">Membrane</keyword>
<comment type="caution">
    <text evidence="2">The sequence shown here is derived from an EMBL/GenBank/DDBJ whole genome shotgun (WGS) entry which is preliminary data.</text>
</comment>
<dbReference type="SUPFAM" id="SSF55347">
    <property type="entry name" value="Glyceraldehyde-3-phosphate dehydrogenase-like, C-terminal domain"/>
    <property type="match status" value="1"/>
</dbReference>
<dbReference type="Proteomes" id="UP000439903">
    <property type="component" value="Unassembled WGS sequence"/>
</dbReference>
<proteinExistence type="predicted"/>
<gene>
    <name evidence="2" type="ORF">F8M41_017497</name>
</gene>
<dbReference type="Gene3D" id="3.30.360.10">
    <property type="entry name" value="Dihydrodipicolinate Reductase, domain 2"/>
    <property type="match status" value="1"/>
</dbReference>
<name>A0A8H4AMZ9_GIGMA</name>
<keyword evidence="1" id="KW-0812">Transmembrane</keyword>
<dbReference type="OrthoDB" id="5597448at2759"/>
<sequence>MFKLFKSGDDANGKSNELYPVLIIPNKEVPVNLAKHWILYGEKMRLIVFNIILYCCYGTSYIINLEDVRDEKVRVLRCIPPVEAKDIILGQYTKSDNTKLDT</sequence>
<organism evidence="2 3">
    <name type="scientific">Gigaspora margarita</name>
    <dbReference type="NCBI Taxonomy" id="4874"/>
    <lineage>
        <taxon>Eukaryota</taxon>
        <taxon>Fungi</taxon>
        <taxon>Fungi incertae sedis</taxon>
        <taxon>Mucoromycota</taxon>
        <taxon>Glomeromycotina</taxon>
        <taxon>Glomeromycetes</taxon>
        <taxon>Diversisporales</taxon>
        <taxon>Gigasporaceae</taxon>
        <taxon>Gigaspora</taxon>
    </lineage>
</organism>
<protein>
    <submittedName>
        <fullName evidence="2">Glucose-6-phosphate dehydrogenase</fullName>
    </submittedName>
</protein>
<reference evidence="2 3" key="1">
    <citation type="journal article" date="2019" name="Environ. Microbiol.">
        <title>At the nexus of three kingdoms: the genome of the mycorrhizal fungus Gigaspora margarita provides insights into plant, endobacterial and fungal interactions.</title>
        <authorList>
            <person name="Venice F."/>
            <person name="Ghignone S."/>
            <person name="Salvioli di Fossalunga A."/>
            <person name="Amselem J."/>
            <person name="Novero M."/>
            <person name="Xianan X."/>
            <person name="Sedzielewska Toro K."/>
            <person name="Morin E."/>
            <person name="Lipzen A."/>
            <person name="Grigoriev I.V."/>
            <person name="Henrissat B."/>
            <person name="Martin F.M."/>
            <person name="Bonfante P."/>
        </authorList>
    </citation>
    <scope>NUCLEOTIDE SEQUENCE [LARGE SCALE GENOMIC DNA]</scope>
    <source>
        <strain evidence="2 3">BEG34</strain>
    </source>
</reference>